<evidence type="ECO:0000313" key="2">
    <source>
        <dbReference type="EMBL" id="CAL1368169.1"/>
    </source>
</evidence>
<reference evidence="2 3" key="1">
    <citation type="submission" date="2024-04" db="EMBL/GenBank/DDBJ databases">
        <authorList>
            <person name="Fracassetti M."/>
        </authorList>
    </citation>
    <scope>NUCLEOTIDE SEQUENCE [LARGE SCALE GENOMIC DNA]</scope>
</reference>
<evidence type="ECO:0000256" key="1">
    <source>
        <dbReference type="SAM" id="SignalP"/>
    </source>
</evidence>
<evidence type="ECO:0000313" key="3">
    <source>
        <dbReference type="Proteomes" id="UP001497516"/>
    </source>
</evidence>
<dbReference type="Proteomes" id="UP001497516">
    <property type="component" value="Chromosome 2"/>
</dbReference>
<dbReference type="EMBL" id="OZ034815">
    <property type="protein sequence ID" value="CAL1368169.1"/>
    <property type="molecule type" value="Genomic_DNA"/>
</dbReference>
<keyword evidence="1" id="KW-0732">Signal</keyword>
<organism evidence="2 3">
    <name type="scientific">Linum trigynum</name>
    <dbReference type="NCBI Taxonomy" id="586398"/>
    <lineage>
        <taxon>Eukaryota</taxon>
        <taxon>Viridiplantae</taxon>
        <taxon>Streptophyta</taxon>
        <taxon>Embryophyta</taxon>
        <taxon>Tracheophyta</taxon>
        <taxon>Spermatophyta</taxon>
        <taxon>Magnoliopsida</taxon>
        <taxon>eudicotyledons</taxon>
        <taxon>Gunneridae</taxon>
        <taxon>Pentapetalae</taxon>
        <taxon>rosids</taxon>
        <taxon>fabids</taxon>
        <taxon>Malpighiales</taxon>
        <taxon>Linaceae</taxon>
        <taxon>Linum</taxon>
    </lineage>
</organism>
<accession>A0AAV2D5V6</accession>
<keyword evidence="3" id="KW-1185">Reference proteome</keyword>
<dbReference type="AlphaFoldDB" id="A0AAV2D5V6"/>
<feature type="signal peptide" evidence="1">
    <location>
        <begin position="1"/>
        <end position="21"/>
    </location>
</feature>
<sequence>MLKELVVALLHLILRLQHLLQRRQRDSPTASPVGFSLHPLVEPDQQLVASFLSLLGIEPTSKRIRDMTRSHLIPDHTSP</sequence>
<gene>
    <name evidence="2" type="ORF">LTRI10_LOCUS11445</name>
</gene>
<feature type="chain" id="PRO_5043808056" evidence="1">
    <location>
        <begin position="22"/>
        <end position="79"/>
    </location>
</feature>
<protein>
    <submittedName>
        <fullName evidence="2">Uncharacterized protein</fullName>
    </submittedName>
</protein>
<name>A0AAV2D5V6_9ROSI</name>
<proteinExistence type="predicted"/>